<dbReference type="EMBL" id="JAPOHD010000010">
    <property type="protein sequence ID" value="MCY1719778.1"/>
    <property type="molecule type" value="Genomic_DNA"/>
</dbReference>
<accession>A0A9X3F3J6</accession>
<gene>
    <name evidence="7 8" type="primary">rplR</name>
    <name evidence="8" type="ORF">OU798_05460</name>
</gene>
<dbReference type="InterPro" id="IPR005484">
    <property type="entry name" value="Ribosomal_uL18_bac/plant/anim"/>
</dbReference>
<comment type="subunit">
    <text evidence="7">Part of the 50S ribosomal subunit; part of the 5S rRNA/L5/L18/L25 subcomplex. Contacts the 5S and 23S rRNAs.</text>
</comment>
<evidence type="ECO:0000256" key="3">
    <source>
        <dbReference type="ARBA" id="ARBA00022884"/>
    </source>
</evidence>
<comment type="caution">
    <text evidence="8">The sequence shown here is derived from an EMBL/GenBank/DDBJ whole genome shotgun (WGS) entry which is preliminary data.</text>
</comment>
<dbReference type="NCBIfam" id="TIGR00060">
    <property type="entry name" value="L18_bact"/>
    <property type="match status" value="1"/>
</dbReference>
<dbReference type="GO" id="GO:0003735">
    <property type="term" value="F:structural constituent of ribosome"/>
    <property type="evidence" value="ECO:0007669"/>
    <property type="project" value="InterPro"/>
</dbReference>
<protein>
    <recommendedName>
        <fullName evidence="6 7">Large ribosomal subunit protein uL18</fullName>
    </recommendedName>
</protein>
<proteinExistence type="inferred from homology"/>
<dbReference type="Proteomes" id="UP001145087">
    <property type="component" value="Unassembled WGS sequence"/>
</dbReference>
<keyword evidence="9" id="KW-1185">Reference proteome</keyword>
<evidence type="ECO:0000313" key="8">
    <source>
        <dbReference type="EMBL" id="MCY1719778.1"/>
    </source>
</evidence>
<comment type="similarity">
    <text evidence="1 7">Belongs to the universal ribosomal protein uL18 family.</text>
</comment>
<dbReference type="GO" id="GO:0022625">
    <property type="term" value="C:cytosolic large ribosomal subunit"/>
    <property type="evidence" value="ECO:0007669"/>
    <property type="project" value="TreeGrafter"/>
</dbReference>
<keyword evidence="3 7" id="KW-0694">RNA-binding</keyword>
<evidence type="ECO:0000313" key="9">
    <source>
        <dbReference type="Proteomes" id="UP001145087"/>
    </source>
</evidence>
<dbReference type="PANTHER" id="PTHR12899:SF3">
    <property type="entry name" value="LARGE RIBOSOMAL SUBUNIT PROTEIN UL18M"/>
    <property type="match status" value="1"/>
</dbReference>
<name>A0A9X3F3J6_9BACT</name>
<dbReference type="InterPro" id="IPR004389">
    <property type="entry name" value="Ribosomal_uL18_bac-type"/>
</dbReference>
<dbReference type="SUPFAM" id="SSF53137">
    <property type="entry name" value="Translational machinery components"/>
    <property type="match status" value="1"/>
</dbReference>
<dbReference type="FunFam" id="3.30.420.100:FF:000003">
    <property type="entry name" value="50S ribosomal protein L18"/>
    <property type="match status" value="1"/>
</dbReference>
<keyword evidence="2 7" id="KW-0699">rRNA-binding</keyword>
<keyword evidence="4 7" id="KW-0689">Ribosomal protein</keyword>
<sequence length="118" mass="12592">MAITKLQRRARIKSRVRTVVSGSAERPRLSVFRSNKSIYAQLIDDVQGTTLVAAASTDKAIAGNAGSKTEKAAMVGKLVAEKALAAGITEVVFDRGGYLYHGRIKQLADAAREGGLKF</sequence>
<dbReference type="CDD" id="cd00432">
    <property type="entry name" value="Ribosomal_L18_L5e"/>
    <property type="match status" value="1"/>
</dbReference>
<reference evidence="8" key="1">
    <citation type="submission" date="2022-11" db="EMBL/GenBank/DDBJ databases">
        <title>Marilongibacter aestuarii gen. nov., sp. nov., isolated from tidal flat sediment.</title>
        <authorList>
            <person name="Jiayan W."/>
        </authorList>
    </citation>
    <scope>NUCLEOTIDE SEQUENCE</scope>
    <source>
        <strain evidence="8">Z1-6</strain>
    </source>
</reference>
<evidence type="ECO:0000256" key="7">
    <source>
        <dbReference type="HAMAP-Rule" id="MF_01337"/>
    </source>
</evidence>
<dbReference type="GO" id="GO:0006412">
    <property type="term" value="P:translation"/>
    <property type="evidence" value="ECO:0007669"/>
    <property type="project" value="UniProtKB-UniRule"/>
</dbReference>
<evidence type="ECO:0000256" key="5">
    <source>
        <dbReference type="ARBA" id="ARBA00023274"/>
    </source>
</evidence>
<evidence type="ECO:0000256" key="6">
    <source>
        <dbReference type="ARBA" id="ARBA00035197"/>
    </source>
</evidence>
<dbReference type="GO" id="GO:0008097">
    <property type="term" value="F:5S rRNA binding"/>
    <property type="evidence" value="ECO:0007669"/>
    <property type="project" value="TreeGrafter"/>
</dbReference>
<evidence type="ECO:0000256" key="4">
    <source>
        <dbReference type="ARBA" id="ARBA00022980"/>
    </source>
</evidence>
<dbReference type="RefSeq" id="WP_343332113.1">
    <property type="nucleotide sequence ID" value="NZ_JAPOHD010000010.1"/>
</dbReference>
<dbReference type="InterPro" id="IPR057268">
    <property type="entry name" value="Ribosomal_L18"/>
</dbReference>
<keyword evidence="5 7" id="KW-0687">Ribonucleoprotein</keyword>
<evidence type="ECO:0000256" key="1">
    <source>
        <dbReference type="ARBA" id="ARBA00007116"/>
    </source>
</evidence>
<dbReference type="Pfam" id="PF00861">
    <property type="entry name" value="Ribosomal_L18p"/>
    <property type="match status" value="1"/>
</dbReference>
<dbReference type="PANTHER" id="PTHR12899">
    <property type="entry name" value="39S RIBOSOMAL PROTEIN L18, MITOCHONDRIAL"/>
    <property type="match status" value="1"/>
</dbReference>
<dbReference type="Gene3D" id="3.30.420.100">
    <property type="match status" value="1"/>
</dbReference>
<dbReference type="AlphaFoldDB" id="A0A9X3F3J6"/>
<dbReference type="HAMAP" id="MF_01337_B">
    <property type="entry name" value="Ribosomal_uL18_B"/>
    <property type="match status" value="1"/>
</dbReference>
<organism evidence="8 9">
    <name type="scientific">Draconibacterium aestuarii</name>
    <dbReference type="NCBI Taxonomy" id="2998507"/>
    <lineage>
        <taxon>Bacteria</taxon>
        <taxon>Pseudomonadati</taxon>
        <taxon>Bacteroidota</taxon>
        <taxon>Bacteroidia</taxon>
        <taxon>Marinilabiliales</taxon>
        <taxon>Prolixibacteraceae</taxon>
        <taxon>Draconibacterium</taxon>
    </lineage>
</organism>
<comment type="function">
    <text evidence="7">This is one of the proteins that bind and probably mediate the attachment of the 5S RNA into the large ribosomal subunit, where it forms part of the central protuberance.</text>
</comment>
<evidence type="ECO:0000256" key="2">
    <source>
        <dbReference type="ARBA" id="ARBA00022730"/>
    </source>
</evidence>